<feature type="region of interest" description="Disordered" evidence="10">
    <location>
        <begin position="281"/>
        <end position="303"/>
    </location>
</feature>
<keyword evidence="13" id="KW-1185">Reference proteome</keyword>
<evidence type="ECO:0000313" key="13">
    <source>
        <dbReference type="Proteomes" id="UP000009374"/>
    </source>
</evidence>
<feature type="active site" description="For glutaminase activity" evidence="7">
    <location>
        <position position="110"/>
    </location>
</feature>
<reference evidence="12 13" key="1">
    <citation type="journal article" date="2009" name="Appl. Environ. Microbiol.">
        <title>Community genomic and proteomic analyses of chemoautotrophic iron-oxidizing "Leptospirillum rubarum" (Group II) and "Leptospirillum ferrodiazotrophum" (Group III) bacteria in acid mine drainage biofilms.</title>
        <authorList>
            <person name="Goltsman D.S."/>
            <person name="Denef V.J."/>
            <person name="Singer S.W."/>
            <person name="VerBerkmoes N.C."/>
            <person name="Lefsrud M."/>
            <person name="Mueller R.S."/>
            <person name="Dick G.J."/>
            <person name="Sun C.L."/>
            <person name="Wheeler K.E."/>
            <person name="Zemla A."/>
            <person name="Baker B.J."/>
            <person name="Hauser L."/>
            <person name="Land M."/>
            <person name="Shah M.B."/>
            <person name="Thelen M.P."/>
            <person name="Hettich R.L."/>
            <person name="Banfield J.F."/>
        </authorList>
    </citation>
    <scope>NUCLEOTIDE SEQUENCE [LARGE SCALE GENOMIC DNA]</scope>
</reference>
<dbReference type="InterPro" id="IPR003010">
    <property type="entry name" value="C-N_Hydrolase"/>
</dbReference>
<dbReference type="PANTHER" id="PTHR23090:SF9">
    <property type="entry name" value="GLUTAMINE-DEPENDENT NAD(+) SYNTHETASE"/>
    <property type="match status" value="1"/>
</dbReference>
<keyword evidence="6 7" id="KW-0520">NAD</keyword>
<comment type="similarity">
    <text evidence="9">Belongs to the NAD synthetase family.</text>
</comment>
<dbReference type="CDD" id="cd07570">
    <property type="entry name" value="GAT_Gln-NAD-synth"/>
    <property type="match status" value="1"/>
</dbReference>
<feature type="active site" description="Proton acceptor; for glutaminase activity" evidence="7">
    <location>
        <position position="44"/>
    </location>
</feature>
<dbReference type="InterPro" id="IPR022310">
    <property type="entry name" value="NAD/GMP_synthase"/>
</dbReference>
<evidence type="ECO:0000256" key="9">
    <source>
        <dbReference type="RuleBase" id="RU003811"/>
    </source>
</evidence>
<feature type="binding site" evidence="7">
    <location>
        <position position="174"/>
    </location>
    <ligand>
        <name>L-glutamine</name>
        <dbReference type="ChEBI" id="CHEBI:58359"/>
    </ligand>
</feature>
<dbReference type="InterPro" id="IPR014445">
    <property type="entry name" value="Gln-dep_NAD_synthase"/>
</dbReference>
<dbReference type="NCBIfam" id="TIGR00552">
    <property type="entry name" value="nadE"/>
    <property type="match status" value="1"/>
</dbReference>
<evidence type="ECO:0000256" key="6">
    <source>
        <dbReference type="ARBA" id="ARBA00023027"/>
    </source>
</evidence>
<dbReference type="GO" id="GO:0004359">
    <property type="term" value="F:glutaminase activity"/>
    <property type="evidence" value="ECO:0007669"/>
    <property type="project" value="InterPro"/>
</dbReference>
<keyword evidence="4 7" id="KW-0547">Nucleotide-binding</keyword>
<comment type="pathway">
    <text evidence="1 7 8">Cofactor biosynthesis; NAD(+) biosynthesis; NAD(+) from deamido-NAD(+) (L-Gln route): step 1/1.</text>
</comment>
<dbReference type="PROSITE" id="PS50263">
    <property type="entry name" value="CN_HYDROLASE"/>
    <property type="match status" value="1"/>
</dbReference>
<evidence type="ECO:0000256" key="10">
    <source>
        <dbReference type="SAM" id="MobiDB-lite"/>
    </source>
</evidence>
<dbReference type="UniPathway" id="UPA00253">
    <property type="reaction ID" value="UER00334"/>
</dbReference>
<feature type="binding site" evidence="7">
    <location>
        <position position="452"/>
    </location>
    <ligand>
        <name>deamido-NAD(+)</name>
        <dbReference type="ChEBI" id="CHEBI:58437"/>
        <note>ligand shared between two neighboring subunits</note>
    </ligand>
</feature>
<accession>C6I116</accession>
<dbReference type="HAMAP" id="MF_02090">
    <property type="entry name" value="NadE_glutamine_dep"/>
    <property type="match status" value="1"/>
</dbReference>
<evidence type="ECO:0000256" key="2">
    <source>
        <dbReference type="ARBA" id="ARBA00007145"/>
    </source>
</evidence>
<keyword evidence="3 7" id="KW-0436">Ligase</keyword>
<dbReference type="EMBL" id="GG693890">
    <property type="protein sequence ID" value="EES51444.1"/>
    <property type="molecule type" value="Genomic_DNA"/>
</dbReference>
<comment type="function">
    <text evidence="7">Catalyzes the ATP-dependent amidation of deamido-NAD to form NAD. Uses L-glutamine as a nitrogen source.</text>
</comment>
<dbReference type="PIRSF" id="PIRSF006630">
    <property type="entry name" value="NADS_GAT"/>
    <property type="match status" value="1"/>
</dbReference>
<comment type="caution">
    <text evidence="7">Lacks conserved residue(s) required for the propagation of feature annotation.</text>
</comment>
<sequence>MRSLKVGLFQMNSVVGDLEGNAARIRRHLESPVAKSLDIAAFPELAITGYPPEDLLLKPTFLEKNRQVLATLFDMAPELLVIVGFVEQADDIYNAAAIIYRGRLVGVQRKQYLPNYGVFDENRYFQSGSSNTLVRYRNTTIGVNICEDIWYPKGPLYHQALDGDAEVIVNLSASPFHAGKREVRESMLKTRAADNGTYIVYTNLVGGQDELVFDGQSLVISPEGEIECRGRAFAEDVVVTEIDVDRVFGVRLHDPRRRKEKLSRVYGADWGSFPMTMVDLDAMNGTPSPPPQKPRRLERGPLNTPLSDVEEVYEALTMGVRDYVAKNRLTDVLVGISGGVDSALVAAIACDALGPARVHGVFMPSVYTSAESREDATALSAALGFRLETIPIKELCDSFASALAPSFGDRHAKDPEGDTTDENLQPRIRGMLLMALSNKFGHLVLTTGNKSEMGVGYMTLYGDMAGGFAVLKDVPKTEVYALCRLRNSRGPGAIPERILEKAPTAELRPDQRDTDSLPSYDILDPIMAAYVEEDLGYEEIVGRGFDPADVARVIRLVDRSEYKRRQSPPGVKISLRAFGKDWRLPMTNRFKGV</sequence>
<feature type="domain" description="CN hydrolase" evidence="11">
    <location>
        <begin position="4"/>
        <end position="244"/>
    </location>
</feature>
<keyword evidence="5 7" id="KW-0067">ATP-binding</keyword>
<organism evidence="12 13">
    <name type="scientific">Leptospirillum ferrodiazotrophum</name>
    <dbReference type="NCBI Taxonomy" id="412449"/>
    <lineage>
        <taxon>Bacteria</taxon>
        <taxon>Pseudomonadati</taxon>
        <taxon>Nitrospirota</taxon>
        <taxon>Nitrospiria</taxon>
        <taxon>Nitrospirales</taxon>
        <taxon>Nitrospiraceae</taxon>
        <taxon>Leptospirillum</taxon>
    </lineage>
</organism>
<dbReference type="Pfam" id="PF00795">
    <property type="entry name" value="CN_hydrolase"/>
    <property type="match status" value="1"/>
</dbReference>
<feature type="binding site" evidence="7">
    <location>
        <position position="423"/>
    </location>
    <ligand>
        <name>deamido-NAD(+)</name>
        <dbReference type="ChEBI" id="CHEBI:58437"/>
        <note>ligand shared between two neighboring subunits</note>
    </ligand>
</feature>
<protein>
    <recommendedName>
        <fullName evidence="7 8">Glutamine-dependent NAD(+) synthetase</fullName>
        <ecNumber evidence="7 8">6.3.5.1</ecNumber>
    </recommendedName>
    <alternativeName>
        <fullName evidence="7 8">NAD(+) synthase [glutamine-hydrolyzing]</fullName>
    </alternativeName>
</protein>
<dbReference type="Proteomes" id="UP000009374">
    <property type="component" value="Unassembled WGS sequence"/>
</dbReference>
<comment type="similarity">
    <text evidence="2 7 8">In the C-terminal section; belongs to the NAD synthetase family.</text>
</comment>
<evidence type="ECO:0000256" key="1">
    <source>
        <dbReference type="ARBA" id="ARBA00005188"/>
    </source>
</evidence>
<feature type="binding site" evidence="7">
    <location>
        <position position="447"/>
    </location>
    <ligand>
        <name>ATP</name>
        <dbReference type="ChEBI" id="CHEBI:30616"/>
    </ligand>
</feature>
<proteinExistence type="inferred from homology"/>
<dbReference type="InterPro" id="IPR014729">
    <property type="entry name" value="Rossmann-like_a/b/a_fold"/>
</dbReference>
<dbReference type="GO" id="GO:0003952">
    <property type="term" value="F:NAD+ synthase (glutamine-hydrolyzing) activity"/>
    <property type="evidence" value="ECO:0007669"/>
    <property type="project" value="UniProtKB-UniRule"/>
</dbReference>
<dbReference type="GO" id="GO:0008795">
    <property type="term" value="F:NAD+ synthase activity"/>
    <property type="evidence" value="ECO:0007669"/>
    <property type="project" value="UniProtKB-UniRule"/>
</dbReference>
<feature type="binding site" evidence="7">
    <location>
        <position position="180"/>
    </location>
    <ligand>
        <name>L-glutamine</name>
        <dbReference type="ChEBI" id="CHEBI:58359"/>
    </ligand>
</feature>
<evidence type="ECO:0000256" key="8">
    <source>
        <dbReference type="PIRNR" id="PIRNR006630"/>
    </source>
</evidence>
<dbReference type="PANTHER" id="PTHR23090">
    <property type="entry name" value="NH 3 /GLUTAMINE-DEPENDENT NAD + SYNTHETASE"/>
    <property type="match status" value="1"/>
</dbReference>
<dbReference type="CDD" id="cd00553">
    <property type="entry name" value="NAD_synthase"/>
    <property type="match status" value="1"/>
</dbReference>
<name>C6I116_9BACT</name>
<dbReference type="Gene3D" id="3.40.50.620">
    <property type="entry name" value="HUPs"/>
    <property type="match status" value="1"/>
</dbReference>
<dbReference type="GO" id="GO:0009435">
    <property type="term" value="P:NAD+ biosynthetic process"/>
    <property type="evidence" value="ECO:0007669"/>
    <property type="project" value="UniProtKB-UniRule"/>
</dbReference>
<evidence type="ECO:0000259" key="11">
    <source>
        <dbReference type="PROSITE" id="PS50263"/>
    </source>
</evidence>
<gene>
    <name evidence="7" type="primary">nadE</name>
    <name evidence="12" type="ORF">UBAL3_96150009</name>
</gene>
<dbReference type="FunFam" id="3.40.50.620:FF:000106">
    <property type="entry name" value="Glutamine-dependent NAD(+) synthetase"/>
    <property type="match status" value="1"/>
</dbReference>
<dbReference type="InterPro" id="IPR036526">
    <property type="entry name" value="C-N_Hydrolase_sf"/>
</dbReference>
<feature type="active site" description="Nucleophile; for glutaminase activity" evidence="7">
    <location>
        <position position="146"/>
    </location>
</feature>
<dbReference type="SUPFAM" id="SSF56317">
    <property type="entry name" value="Carbon-nitrogen hydrolase"/>
    <property type="match status" value="1"/>
</dbReference>
<evidence type="ECO:0000256" key="3">
    <source>
        <dbReference type="ARBA" id="ARBA00022598"/>
    </source>
</evidence>
<evidence type="ECO:0000256" key="7">
    <source>
        <dbReference type="HAMAP-Rule" id="MF_02090"/>
    </source>
</evidence>
<feature type="binding site" evidence="7">
    <location>
        <position position="563"/>
    </location>
    <ligand>
        <name>deamido-NAD(+)</name>
        <dbReference type="ChEBI" id="CHEBI:58437"/>
        <note>ligand shared between two neighboring subunits</note>
    </ligand>
</feature>
<dbReference type="SUPFAM" id="SSF52402">
    <property type="entry name" value="Adenine nucleotide alpha hydrolases-like"/>
    <property type="match status" value="1"/>
</dbReference>
<feature type="binding site" evidence="7">
    <location>
        <position position="116"/>
    </location>
    <ligand>
        <name>L-glutamine</name>
        <dbReference type="ChEBI" id="CHEBI:58359"/>
    </ligand>
</feature>
<comment type="catalytic activity">
    <reaction evidence="7 8">
        <text>deamido-NAD(+) + L-glutamine + ATP + H2O = L-glutamate + AMP + diphosphate + NAD(+) + H(+)</text>
        <dbReference type="Rhea" id="RHEA:24384"/>
        <dbReference type="ChEBI" id="CHEBI:15377"/>
        <dbReference type="ChEBI" id="CHEBI:15378"/>
        <dbReference type="ChEBI" id="CHEBI:29985"/>
        <dbReference type="ChEBI" id="CHEBI:30616"/>
        <dbReference type="ChEBI" id="CHEBI:33019"/>
        <dbReference type="ChEBI" id="CHEBI:57540"/>
        <dbReference type="ChEBI" id="CHEBI:58359"/>
        <dbReference type="ChEBI" id="CHEBI:58437"/>
        <dbReference type="ChEBI" id="CHEBI:456215"/>
        <dbReference type="EC" id="6.3.5.1"/>
    </reaction>
</comment>
<dbReference type="GO" id="GO:0005737">
    <property type="term" value="C:cytoplasm"/>
    <property type="evidence" value="ECO:0007669"/>
    <property type="project" value="InterPro"/>
</dbReference>
<evidence type="ECO:0000256" key="5">
    <source>
        <dbReference type="ARBA" id="ARBA00022840"/>
    </source>
</evidence>
<dbReference type="Gene3D" id="3.60.110.10">
    <property type="entry name" value="Carbon-nitrogen hydrolase"/>
    <property type="match status" value="1"/>
</dbReference>
<dbReference type="GO" id="GO:0005524">
    <property type="term" value="F:ATP binding"/>
    <property type="evidence" value="ECO:0007669"/>
    <property type="project" value="UniProtKB-UniRule"/>
</dbReference>
<feature type="binding site" evidence="7">
    <location>
        <begin position="335"/>
        <end position="342"/>
    </location>
    <ligand>
        <name>ATP</name>
        <dbReference type="ChEBI" id="CHEBI:30616"/>
    </ligand>
</feature>
<dbReference type="InterPro" id="IPR003694">
    <property type="entry name" value="NAD_synthase"/>
</dbReference>
<evidence type="ECO:0000313" key="12">
    <source>
        <dbReference type="EMBL" id="EES51444.1"/>
    </source>
</evidence>
<dbReference type="AlphaFoldDB" id="C6I116"/>
<dbReference type="Pfam" id="PF02540">
    <property type="entry name" value="NAD_synthase"/>
    <property type="match status" value="1"/>
</dbReference>
<dbReference type="EC" id="6.3.5.1" evidence="7 8"/>
<dbReference type="NCBIfam" id="NF010588">
    <property type="entry name" value="PRK13981.1"/>
    <property type="match status" value="1"/>
</dbReference>
<evidence type="ECO:0000256" key="4">
    <source>
        <dbReference type="ARBA" id="ARBA00022741"/>
    </source>
</evidence>